<gene>
    <name evidence="6" type="primary">nfi</name>
    <name evidence="7" type="ORF">AV656_07255</name>
</gene>
<dbReference type="GO" id="GO:0005737">
    <property type="term" value="C:cytoplasm"/>
    <property type="evidence" value="ECO:0007669"/>
    <property type="project" value="UniProtKB-SubCell"/>
</dbReference>
<evidence type="ECO:0000313" key="8">
    <source>
        <dbReference type="Proteomes" id="UP000076490"/>
    </source>
</evidence>
<evidence type="ECO:0000256" key="3">
    <source>
        <dbReference type="ARBA" id="ARBA00022722"/>
    </source>
</evidence>
<evidence type="ECO:0000256" key="2">
    <source>
        <dbReference type="ARBA" id="ARBA00022490"/>
    </source>
</evidence>
<dbReference type="PANTHER" id="PTHR28511:SF1">
    <property type="entry name" value="ENDONUCLEASE V"/>
    <property type="match status" value="1"/>
</dbReference>
<dbReference type="HAMAP" id="MF_00801">
    <property type="entry name" value="Endonuclease_5"/>
    <property type="match status" value="1"/>
</dbReference>
<sequence length="240" mass="26400">MKVNDIHPLRPDPDEFIHIQEQLAKQIDVSRPLLRENIRAVAGVDLAYAGEGEPEIGFCHIAVFDAVTMQVVERAEAVGKIDVPYIPGFLTFRELTLIIAAAEKLETVPDLFLFDGNGILHPRRMGIAAHASFFLGKPAVGVAKTYFKIAETEYEVPEREKGSYTDIIVGGETLGRAVRTSAGVKPVFVSPGNGIDLDSSTELVLSLTGTESRLPVPVREADIETRRMRRSWEGEHRLGP</sequence>
<keyword evidence="6" id="KW-0460">Magnesium</keyword>
<accession>A0A161SLT0</accession>
<dbReference type="GO" id="GO:0043737">
    <property type="term" value="F:deoxyribonuclease V activity"/>
    <property type="evidence" value="ECO:0007669"/>
    <property type="project" value="UniProtKB-UniRule"/>
</dbReference>
<feature type="binding site" evidence="6">
    <location>
        <position position="115"/>
    </location>
    <ligand>
        <name>Mg(2+)</name>
        <dbReference type="ChEBI" id="CHEBI:18420"/>
    </ligand>
</feature>
<keyword evidence="5 6" id="KW-0378">Hydrolase</keyword>
<comment type="caution">
    <text evidence="7">The sequence shown here is derived from an EMBL/GenBank/DDBJ whole genome shotgun (WGS) entry which is preliminary data.</text>
</comment>
<comment type="cofactor">
    <cofactor evidence="6">
        <name>Mg(2+)</name>
        <dbReference type="ChEBI" id="CHEBI:18420"/>
    </cofactor>
</comment>
<dbReference type="Proteomes" id="UP000076490">
    <property type="component" value="Unassembled WGS sequence"/>
</dbReference>
<evidence type="ECO:0000256" key="1">
    <source>
        <dbReference type="ARBA" id="ARBA00004496"/>
    </source>
</evidence>
<dbReference type="GO" id="GO:0000287">
    <property type="term" value="F:magnesium ion binding"/>
    <property type="evidence" value="ECO:0007669"/>
    <property type="project" value="UniProtKB-UniRule"/>
</dbReference>
<dbReference type="CDD" id="cd06559">
    <property type="entry name" value="Endonuclease_V"/>
    <property type="match status" value="1"/>
</dbReference>
<dbReference type="AlphaFoldDB" id="A0A161SLT0"/>
<dbReference type="GO" id="GO:0016891">
    <property type="term" value="F:RNA endonuclease activity producing 5'-phosphomonoesters, hydrolytic mechanism"/>
    <property type="evidence" value="ECO:0007669"/>
    <property type="project" value="TreeGrafter"/>
</dbReference>
<comment type="function">
    <text evidence="6">DNA repair enzyme involved in the repair of deaminated bases. Selectively cleaves double-stranded DNA at the second phosphodiester bond 3' to a deoxyinosine leaving behind the intact lesion on the nicked DNA.</text>
</comment>
<dbReference type="OrthoDB" id="9790916at2"/>
<dbReference type="Gene3D" id="3.30.2170.10">
    <property type="entry name" value="archaeoglobus fulgidus dsm 4304 superfamily"/>
    <property type="match status" value="1"/>
</dbReference>
<dbReference type="GO" id="GO:0003727">
    <property type="term" value="F:single-stranded RNA binding"/>
    <property type="evidence" value="ECO:0007669"/>
    <property type="project" value="TreeGrafter"/>
</dbReference>
<proteinExistence type="inferred from homology"/>
<keyword evidence="2 6" id="KW-0963">Cytoplasm</keyword>
<feature type="binding site" evidence="6">
    <location>
        <position position="45"/>
    </location>
    <ligand>
        <name>Mg(2+)</name>
        <dbReference type="ChEBI" id="CHEBI:18420"/>
    </ligand>
</feature>
<protein>
    <recommendedName>
        <fullName evidence="6">Endonuclease V</fullName>
        <ecNumber evidence="6">3.1.21.7</ecNumber>
    </recommendedName>
    <alternativeName>
        <fullName evidence="6">Deoxyinosine 3'endonuclease</fullName>
    </alternativeName>
    <alternativeName>
        <fullName evidence="6">Deoxyribonuclease V</fullName>
        <shortName evidence="6">DNase V</shortName>
    </alternativeName>
</protein>
<comment type="catalytic activity">
    <reaction evidence="6">
        <text>Endonucleolytic cleavage at apurinic or apyrimidinic sites to products with a 5'-phosphate.</text>
        <dbReference type="EC" id="3.1.21.7"/>
    </reaction>
</comment>
<keyword evidence="4 6" id="KW-0255">Endonuclease</keyword>
<dbReference type="PANTHER" id="PTHR28511">
    <property type="entry name" value="ENDONUCLEASE V"/>
    <property type="match status" value="1"/>
</dbReference>
<dbReference type="GO" id="GO:0006281">
    <property type="term" value="P:DNA repair"/>
    <property type="evidence" value="ECO:0007669"/>
    <property type="project" value="UniProtKB-UniRule"/>
</dbReference>
<comment type="similarity">
    <text evidence="6">Belongs to the endonuclease V family.</text>
</comment>
<dbReference type="EMBL" id="LQNT01000009">
    <property type="protein sequence ID" value="KZE38693.1"/>
    <property type="molecule type" value="Genomic_DNA"/>
</dbReference>
<comment type="subcellular location">
    <subcellularLocation>
        <location evidence="1 6">Cytoplasm</location>
    </subcellularLocation>
</comment>
<reference evidence="7 8" key="1">
    <citation type="submission" date="2016-01" db="EMBL/GenBank/DDBJ databases">
        <title>Whole genome sequencing of Bhargavaea cecembensis T14.</title>
        <authorList>
            <person name="Hong K.W."/>
        </authorList>
    </citation>
    <scope>NUCLEOTIDE SEQUENCE [LARGE SCALE GENOMIC DNA]</scope>
    <source>
        <strain evidence="7 8">T14</strain>
    </source>
</reference>
<evidence type="ECO:0000256" key="4">
    <source>
        <dbReference type="ARBA" id="ARBA00022759"/>
    </source>
</evidence>
<dbReference type="Pfam" id="PF04493">
    <property type="entry name" value="Endonuclease_5"/>
    <property type="match status" value="1"/>
</dbReference>
<organism evidence="7 8">
    <name type="scientific">Bhargavaea cecembensis</name>
    <dbReference type="NCBI Taxonomy" id="394098"/>
    <lineage>
        <taxon>Bacteria</taxon>
        <taxon>Bacillati</taxon>
        <taxon>Bacillota</taxon>
        <taxon>Bacilli</taxon>
        <taxon>Bacillales</taxon>
        <taxon>Caryophanaceae</taxon>
        <taxon>Bhargavaea</taxon>
    </lineage>
</organism>
<dbReference type="EC" id="3.1.21.7" evidence="6"/>
<dbReference type="InterPro" id="IPR007581">
    <property type="entry name" value="Endonuclease-V"/>
</dbReference>
<feature type="site" description="Interaction with target DNA" evidence="6">
    <location>
        <position position="85"/>
    </location>
</feature>
<evidence type="ECO:0000313" key="7">
    <source>
        <dbReference type="EMBL" id="KZE38693.1"/>
    </source>
</evidence>
<name>A0A161SLT0_9BACL</name>
<evidence type="ECO:0000256" key="5">
    <source>
        <dbReference type="ARBA" id="ARBA00022801"/>
    </source>
</evidence>
<keyword evidence="6" id="KW-0234">DNA repair</keyword>
<keyword evidence="6" id="KW-0227">DNA damage</keyword>
<keyword evidence="3 6" id="KW-0540">Nuclease</keyword>
<keyword evidence="6" id="KW-0479">Metal-binding</keyword>
<evidence type="ECO:0000256" key="6">
    <source>
        <dbReference type="HAMAP-Rule" id="MF_00801"/>
    </source>
</evidence>
<dbReference type="RefSeq" id="WP_063180483.1">
    <property type="nucleotide sequence ID" value="NZ_LQNT01000009.1"/>
</dbReference>